<evidence type="ECO:0000256" key="8">
    <source>
        <dbReference type="ARBA" id="ARBA00022840"/>
    </source>
</evidence>
<comment type="function">
    <text evidence="11">Involved in beta-(1--&gt;2)glucan export. Transmembrane domains (TMD) form a pore in the inner membrane and the ATP-binding domain (NBD) is responsible for energy generation.</text>
</comment>
<dbReference type="SUPFAM" id="SSF52540">
    <property type="entry name" value="P-loop containing nucleoside triphosphate hydrolases"/>
    <property type="match status" value="1"/>
</dbReference>
<feature type="domain" description="ABC transmembrane type-1" evidence="14">
    <location>
        <begin position="44"/>
        <end position="326"/>
    </location>
</feature>
<dbReference type="CDD" id="cd07346">
    <property type="entry name" value="ABC_6TM_exporters"/>
    <property type="match status" value="1"/>
</dbReference>
<dbReference type="PROSITE" id="PS50893">
    <property type="entry name" value="ABC_TRANSPORTER_2"/>
    <property type="match status" value="1"/>
</dbReference>
<gene>
    <name evidence="15" type="ordered locus">RPC_3042</name>
</gene>
<dbReference type="Gene3D" id="1.20.1560.10">
    <property type="entry name" value="ABC transporter type 1, transmembrane domain"/>
    <property type="match status" value="1"/>
</dbReference>
<dbReference type="PROSITE" id="PS00211">
    <property type="entry name" value="ABC_TRANSPORTER_1"/>
    <property type="match status" value="1"/>
</dbReference>
<comment type="subcellular location">
    <subcellularLocation>
        <location evidence="1">Cell membrane</location>
        <topology evidence="1">Multi-pass membrane protein</topology>
    </subcellularLocation>
</comment>
<dbReference type="RefSeq" id="WP_011473482.1">
    <property type="nucleotide sequence ID" value="NC_007925.1"/>
</dbReference>
<name>Q212U9_RHOPB</name>
<dbReference type="InterPro" id="IPR027417">
    <property type="entry name" value="P-loop_NTPase"/>
</dbReference>
<dbReference type="GO" id="GO:0005524">
    <property type="term" value="F:ATP binding"/>
    <property type="evidence" value="ECO:0007669"/>
    <property type="project" value="UniProtKB-KW"/>
</dbReference>
<comment type="similarity">
    <text evidence="2">Belongs to the ABC transporter superfamily.</text>
</comment>
<evidence type="ECO:0000256" key="7">
    <source>
        <dbReference type="ARBA" id="ARBA00022741"/>
    </source>
</evidence>
<dbReference type="InterPro" id="IPR003439">
    <property type="entry name" value="ABC_transporter-like_ATP-bd"/>
</dbReference>
<evidence type="ECO:0000256" key="5">
    <source>
        <dbReference type="ARBA" id="ARBA00022597"/>
    </source>
</evidence>
<dbReference type="HOGENOM" id="CLU_000604_84_9_5"/>
<keyword evidence="3" id="KW-0813">Transport</keyword>
<keyword evidence="6 12" id="KW-0812">Transmembrane</keyword>
<evidence type="ECO:0000256" key="12">
    <source>
        <dbReference type="SAM" id="Phobius"/>
    </source>
</evidence>
<organism evidence="15">
    <name type="scientific">Rhodopseudomonas palustris (strain BisB18)</name>
    <dbReference type="NCBI Taxonomy" id="316056"/>
    <lineage>
        <taxon>Bacteria</taxon>
        <taxon>Pseudomonadati</taxon>
        <taxon>Pseudomonadota</taxon>
        <taxon>Alphaproteobacteria</taxon>
        <taxon>Hyphomicrobiales</taxon>
        <taxon>Nitrobacteraceae</taxon>
        <taxon>Rhodopseudomonas</taxon>
    </lineage>
</organism>
<feature type="transmembrane region" description="Helical" evidence="12">
    <location>
        <begin position="83"/>
        <end position="111"/>
    </location>
</feature>
<dbReference type="InterPro" id="IPR039421">
    <property type="entry name" value="Type_1_exporter"/>
</dbReference>
<evidence type="ECO:0000256" key="10">
    <source>
        <dbReference type="ARBA" id="ARBA00023136"/>
    </source>
</evidence>
<accession>Q212U9</accession>
<keyword evidence="10 12" id="KW-0472">Membrane</keyword>
<dbReference type="Pfam" id="PF00664">
    <property type="entry name" value="ABC_membrane"/>
    <property type="match status" value="1"/>
</dbReference>
<evidence type="ECO:0000256" key="3">
    <source>
        <dbReference type="ARBA" id="ARBA00022448"/>
    </source>
</evidence>
<keyword evidence="5" id="KW-0762">Sugar transport</keyword>
<protein>
    <submittedName>
        <fullName evidence="15">ABC transporter related</fullName>
    </submittedName>
</protein>
<dbReference type="GO" id="GO:0016887">
    <property type="term" value="F:ATP hydrolysis activity"/>
    <property type="evidence" value="ECO:0007669"/>
    <property type="project" value="InterPro"/>
</dbReference>
<sequence>MNAKTPQLASSQPESFTRNADLDADAVPRSALRALLVAQAPLLATAGVLSLLCGVLELLPYWLIYRMVIILIGPQPDLGSLMIFATAMLAATGARFLIGGTSLLASHAAAFRVSRRLRHVLVAKIAELPIGALEGRAGDYKKAIVDDPGGLEGLISHTYPDAITGLSTTVLGAIFLLTIDWRMTLVSLALIPVSVYAQFRIFGSYAENVTRWHAAEAAANSGLMAYVSGLATLKAFNRTATTLDQLRGSIHALAELAATMTRRSAGAYAVFTISLSTNLLVVLPVGVAFLLNGMLDAPTLVLFSLLGAALTAPLLKLLIAMSSFERQRQGWTRIATLLEQRPLPRSNEPVLPARFDIAFKAVSFDYGEKLALRDVTFHCPAGRVTALVGPSGAGKSTLLALLARFQETGSGCIQIGGVDIRRISDTNLQSLLATVFQRPYFFTGSIDENLRVASPAAGVDAIERALSAVNLSDVFKRSSLGTATSIADSSARLSGGERQRLAIARAAIKNAPILLLDEATAFVDPENELSIQHALSQLAVGRTVLVVAHRLSTIVEADQIVVLNAGRVEACGTHEELLTSSATYRRLWAAQSRASTWRLRSSEREDFEYDR</sequence>
<evidence type="ECO:0000256" key="9">
    <source>
        <dbReference type="ARBA" id="ARBA00022989"/>
    </source>
</evidence>
<proteinExistence type="inferred from homology"/>
<dbReference type="InterPro" id="IPR003593">
    <property type="entry name" value="AAA+_ATPase"/>
</dbReference>
<keyword evidence="8" id="KW-0067">ATP-binding</keyword>
<keyword evidence="7" id="KW-0547">Nucleotide-binding</keyword>
<dbReference type="PANTHER" id="PTHR43394">
    <property type="entry name" value="ATP-DEPENDENT PERMEASE MDL1, MITOCHONDRIAL"/>
    <property type="match status" value="1"/>
</dbReference>
<feature type="transmembrane region" description="Helical" evidence="12">
    <location>
        <begin position="42"/>
        <end position="63"/>
    </location>
</feature>
<evidence type="ECO:0000313" key="15">
    <source>
        <dbReference type="EMBL" id="ABD88587.1"/>
    </source>
</evidence>
<dbReference type="Pfam" id="PF00005">
    <property type="entry name" value="ABC_tran"/>
    <property type="match status" value="1"/>
</dbReference>
<dbReference type="STRING" id="316056.RPC_3042"/>
<feature type="transmembrane region" description="Helical" evidence="12">
    <location>
        <begin position="297"/>
        <end position="319"/>
    </location>
</feature>
<evidence type="ECO:0000259" key="13">
    <source>
        <dbReference type="PROSITE" id="PS50893"/>
    </source>
</evidence>
<evidence type="ECO:0000259" key="14">
    <source>
        <dbReference type="PROSITE" id="PS50929"/>
    </source>
</evidence>
<dbReference type="InterPro" id="IPR011527">
    <property type="entry name" value="ABC1_TM_dom"/>
</dbReference>
<feature type="transmembrane region" description="Helical" evidence="12">
    <location>
        <begin position="268"/>
        <end position="291"/>
    </location>
</feature>
<dbReference type="EMBL" id="CP000301">
    <property type="protein sequence ID" value="ABD88587.1"/>
    <property type="molecule type" value="Genomic_DNA"/>
</dbReference>
<dbReference type="SUPFAM" id="SSF90123">
    <property type="entry name" value="ABC transporter transmembrane region"/>
    <property type="match status" value="1"/>
</dbReference>
<reference evidence="15" key="1">
    <citation type="submission" date="2006-03" db="EMBL/GenBank/DDBJ databases">
        <title>Complete sequence of Rhodopseudomonas palustris BisB18.</title>
        <authorList>
            <consortium name="US DOE Joint Genome Institute"/>
            <person name="Copeland A."/>
            <person name="Lucas S."/>
            <person name="Lapidus A."/>
            <person name="Barry K."/>
            <person name="Detter J.C."/>
            <person name="Glavina del Rio T."/>
            <person name="Hammon N."/>
            <person name="Israni S."/>
            <person name="Dalin E."/>
            <person name="Tice H."/>
            <person name="Pitluck S."/>
            <person name="Chain P."/>
            <person name="Malfatti S."/>
            <person name="Shin M."/>
            <person name="Vergez L."/>
            <person name="Schmutz J."/>
            <person name="Larimer F."/>
            <person name="Land M."/>
            <person name="Hauser L."/>
            <person name="Pelletier D.A."/>
            <person name="Kyrpides N."/>
            <person name="Anderson I."/>
            <person name="Oda Y."/>
            <person name="Harwood C.S."/>
            <person name="Richardson P."/>
        </authorList>
    </citation>
    <scope>NUCLEOTIDE SEQUENCE [LARGE SCALE GENOMIC DNA]</scope>
    <source>
        <strain evidence="15">BisB18</strain>
    </source>
</reference>
<dbReference type="OrthoDB" id="9776369at2"/>
<evidence type="ECO:0000256" key="6">
    <source>
        <dbReference type="ARBA" id="ARBA00022692"/>
    </source>
</evidence>
<evidence type="ECO:0000256" key="4">
    <source>
        <dbReference type="ARBA" id="ARBA00022475"/>
    </source>
</evidence>
<evidence type="ECO:0000256" key="11">
    <source>
        <dbReference type="ARBA" id="ARBA00024722"/>
    </source>
</evidence>
<dbReference type="InterPro" id="IPR036640">
    <property type="entry name" value="ABC1_TM_sf"/>
</dbReference>
<keyword evidence="9 12" id="KW-1133">Transmembrane helix</keyword>
<evidence type="ECO:0000256" key="2">
    <source>
        <dbReference type="ARBA" id="ARBA00005417"/>
    </source>
</evidence>
<dbReference type="PROSITE" id="PS50929">
    <property type="entry name" value="ABC_TM1F"/>
    <property type="match status" value="1"/>
</dbReference>
<dbReference type="FunFam" id="3.40.50.300:FF:000221">
    <property type="entry name" value="Multidrug ABC transporter ATP-binding protein"/>
    <property type="match status" value="1"/>
</dbReference>
<dbReference type="GO" id="GO:0015421">
    <property type="term" value="F:ABC-type oligopeptide transporter activity"/>
    <property type="evidence" value="ECO:0007669"/>
    <property type="project" value="TreeGrafter"/>
</dbReference>
<dbReference type="eggNOG" id="COG1132">
    <property type="taxonomic scope" value="Bacteria"/>
</dbReference>
<dbReference type="InterPro" id="IPR017871">
    <property type="entry name" value="ABC_transporter-like_CS"/>
</dbReference>
<dbReference type="SMART" id="SM00382">
    <property type="entry name" value="AAA"/>
    <property type="match status" value="1"/>
</dbReference>
<keyword evidence="4" id="KW-1003">Cell membrane</keyword>
<feature type="domain" description="ABC transporter" evidence="13">
    <location>
        <begin position="357"/>
        <end position="590"/>
    </location>
</feature>
<evidence type="ECO:0000256" key="1">
    <source>
        <dbReference type="ARBA" id="ARBA00004651"/>
    </source>
</evidence>
<dbReference type="PANTHER" id="PTHR43394:SF1">
    <property type="entry name" value="ATP-BINDING CASSETTE SUB-FAMILY B MEMBER 10, MITOCHONDRIAL"/>
    <property type="match status" value="1"/>
</dbReference>
<dbReference type="AlphaFoldDB" id="Q212U9"/>
<dbReference type="Gene3D" id="3.40.50.300">
    <property type="entry name" value="P-loop containing nucleotide triphosphate hydrolases"/>
    <property type="match status" value="1"/>
</dbReference>
<dbReference type="GO" id="GO:0005886">
    <property type="term" value="C:plasma membrane"/>
    <property type="evidence" value="ECO:0007669"/>
    <property type="project" value="UniProtKB-SubCell"/>
</dbReference>
<dbReference type="KEGG" id="rpc:RPC_3042"/>